<proteinExistence type="predicted"/>
<evidence type="ECO:0000313" key="3">
    <source>
        <dbReference type="Proteomes" id="UP000183940"/>
    </source>
</evidence>
<comment type="caution">
    <text evidence="2">The sequence shown here is derived from an EMBL/GenBank/DDBJ whole genome shotgun (WGS) entry which is preliminary data.</text>
</comment>
<sequence length="290" mass="33097">MAIRHTFSTDHLQLSYLQWHGSGTEPVLLLHGLADHALVWSSFAASLGPNFHCIAPDLRGHGESDKPKTGYTFDRLITDLEALMDRLGWESAHIVGHSFSAKFLPLWASQNSKRFRTMTLVDPFFIDKIPKFFEVTFPLLYRVLPFLQGMGPFSSYEAAETKAKTLKQYRGWSDLQQQVFQNSIESKPDGTWGSKFTIDARNEIFKEVMQVAGLTQPLDLHTLLMTPEKGLNRTNWQLKPYRTYLQNLTIETVPGNHWAFLVEPESFNQVLGNFLQSYPSSVTQKIGDRE</sequence>
<feature type="domain" description="AB hydrolase-1" evidence="1">
    <location>
        <begin position="26"/>
        <end position="177"/>
    </location>
</feature>
<dbReference type="InterPro" id="IPR050266">
    <property type="entry name" value="AB_hydrolase_sf"/>
</dbReference>
<accession>A0A1L9QVG0</accession>
<dbReference type="GO" id="GO:0016787">
    <property type="term" value="F:hydrolase activity"/>
    <property type="evidence" value="ECO:0007669"/>
    <property type="project" value="UniProtKB-KW"/>
</dbReference>
<dbReference type="SUPFAM" id="SSF53474">
    <property type="entry name" value="alpha/beta-Hydrolases"/>
    <property type="match status" value="1"/>
</dbReference>
<dbReference type="Proteomes" id="UP000183940">
    <property type="component" value="Unassembled WGS sequence"/>
</dbReference>
<dbReference type="InterPro" id="IPR029058">
    <property type="entry name" value="AB_hydrolase_fold"/>
</dbReference>
<evidence type="ECO:0000313" key="2">
    <source>
        <dbReference type="EMBL" id="OJJ26685.1"/>
    </source>
</evidence>
<protein>
    <submittedName>
        <fullName evidence="2">Alpha/beta hydrolase</fullName>
    </submittedName>
</protein>
<dbReference type="Pfam" id="PF00561">
    <property type="entry name" value="Abhydrolase_1"/>
    <property type="match status" value="1"/>
</dbReference>
<reference evidence="2" key="1">
    <citation type="submission" date="2016-10" db="EMBL/GenBank/DDBJ databases">
        <title>CRISPR-Cas defence system in Roseofilum reptotaenium: evidence of a bacteriophage-cyanobacterium arms race in the coral black band disease.</title>
        <authorList>
            <person name="Buerger P."/>
            <person name="Wood-Charlson E.M."/>
            <person name="Weynberg K.D."/>
            <person name="Willis B."/>
            <person name="Van Oppen M.J."/>
        </authorList>
    </citation>
    <scope>NUCLEOTIDE SEQUENCE [LARGE SCALE GENOMIC DNA]</scope>
    <source>
        <strain evidence="2">AO1-A</strain>
    </source>
</reference>
<dbReference type="InterPro" id="IPR000073">
    <property type="entry name" value="AB_hydrolase_1"/>
</dbReference>
<dbReference type="Gene3D" id="3.40.50.1820">
    <property type="entry name" value="alpha/beta hydrolase"/>
    <property type="match status" value="1"/>
</dbReference>
<dbReference type="PANTHER" id="PTHR43798:SF33">
    <property type="entry name" value="HYDROLASE, PUTATIVE (AFU_ORTHOLOGUE AFUA_2G14860)-RELATED"/>
    <property type="match status" value="1"/>
</dbReference>
<name>A0A1L9QVG0_9CYAN</name>
<dbReference type="GO" id="GO:0016020">
    <property type="term" value="C:membrane"/>
    <property type="evidence" value="ECO:0007669"/>
    <property type="project" value="TreeGrafter"/>
</dbReference>
<gene>
    <name evidence="2" type="ORF">BI308_04725</name>
</gene>
<dbReference type="STRING" id="1925591.BI308_04725"/>
<evidence type="ECO:0000259" key="1">
    <source>
        <dbReference type="Pfam" id="PF00561"/>
    </source>
</evidence>
<dbReference type="EMBL" id="MLAW01000005">
    <property type="protein sequence ID" value="OJJ26685.1"/>
    <property type="molecule type" value="Genomic_DNA"/>
</dbReference>
<organism evidence="2 3">
    <name type="scientific">Roseofilum reptotaenium AO1-A</name>
    <dbReference type="NCBI Taxonomy" id="1925591"/>
    <lineage>
        <taxon>Bacteria</taxon>
        <taxon>Bacillati</taxon>
        <taxon>Cyanobacteriota</taxon>
        <taxon>Cyanophyceae</taxon>
        <taxon>Desertifilales</taxon>
        <taxon>Desertifilaceae</taxon>
        <taxon>Roseofilum</taxon>
    </lineage>
</organism>
<dbReference type="AlphaFoldDB" id="A0A1L9QVG0"/>
<dbReference type="PANTHER" id="PTHR43798">
    <property type="entry name" value="MONOACYLGLYCEROL LIPASE"/>
    <property type="match status" value="1"/>
</dbReference>
<keyword evidence="3" id="KW-1185">Reference proteome</keyword>
<keyword evidence="2" id="KW-0378">Hydrolase</keyword>